<organism evidence="9 10">
    <name type="scientific">Ambrosia artemisiifolia</name>
    <name type="common">Common ragweed</name>
    <dbReference type="NCBI Taxonomy" id="4212"/>
    <lineage>
        <taxon>Eukaryota</taxon>
        <taxon>Viridiplantae</taxon>
        <taxon>Streptophyta</taxon>
        <taxon>Embryophyta</taxon>
        <taxon>Tracheophyta</taxon>
        <taxon>Spermatophyta</taxon>
        <taxon>Magnoliopsida</taxon>
        <taxon>eudicotyledons</taxon>
        <taxon>Gunneridae</taxon>
        <taxon>Pentapetalae</taxon>
        <taxon>asterids</taxon>
        <taxon>campanulids</taxon>
        <taxon>Asterales</taxon>
        <taxon>Asteraceae</taxon>
        <taxon>Asteroideae</taxon>
        <taxon>Heliantheae alliance</taxon>
        <taxon>Heliantheae</taxon>
        <taxon>Ambrosia</taxon>
    </lineage>
</organism>
<keyword evidence="3 7" id="KW-0732">Signal</keyword>
<name>A0AAD5G9H6_AMBAR</name>
<comment type="caution">
    <text evidence="9">The sequence shown here is derived from an EMBL/GenBank/DDBJ whole genome shotgun (WGS) entry which is preliminary data.</text>
</comment>
<keyword evidence="2" id="KW-0433">Leucine-rich repeat</keyword>
<dbReference type="Pfam" id="PF08263">
    <property type="entry name" value="LRRNT_2"/>
    <property type="match status" value="1"/>
</dbReference>
<keyword evidence="4" id="KW-0677">Repeat</keyword>
<dbReference type="Pfam" id="PF00560">
    <property type="entry name" value="LRR_1"/>
    <property type="match status" value="2"/>
</dbReference>
<evidence type="ECO:0000256" key="5">
    <source>
        <dbReference type="ARBA" id="ARBA00023136"/>
    </source>
</evidence>
<keyword evidence="5" id="KW-0472">Membrane</keyword>
<evidence type="ECO:0000256" key="3">
    <source>
        <dbReference type="ARBA" id="ARBA00022729"/>
    </source>
</evidence>
<keyword evidence="10" id="KW-1185">Reference proteome</keyword>
<evidence type="ECO:0000256" key="6">
    <source>
        <dbReference type="ARBA" id="ARBA00023180"/>
    </source>
</evidence>
<gene>
    <name evidence="9" type="ORF">M8C21_004336</name>
</gene>
<dbReference type="InterPro" id="IPR032675">
    <property type="entry name" value="LRR_dom_sf"/>
</dbReference>
<dbReference type="Gene3D" id="3.80.10.10">
    <property type="entry name" value="Ribonuclease Inhibitor"/>
    <property type="match status" value="1"/>
</dbReference>
<dbReference type="GO" id="GO:0016020">
    <property type="term" value="C:membrane"/>
    <property type="evidence" value="ECO:0007669"/>
    <property type="project" value="UniProtKB-SubCell"/>
</dbReference>
<proteinExistence type="predicted"/>
<evidence type="ECO:0000259" key="8">
    <source>
        <dbReference type="Pfam" id="PF08263"/>
    </source>
</evidence>
<evidence type="ECO:0000256" key="7">
    <source>
        <dbReference type="SAM" id="SignalP"/>
    </source>
</evidence>
<feature type="signal peptide" evidence="7">
    <location>
        <begin position="1"/>
        <end position="26"/>
    </location>
</feature>
<keyword evidence="6" id="KW-0325">Glycoprotein</keyword>
<protein>
    <recommendedName>
        <fullName evidence="8">Leucine-rich repeat-containing N-terminal plant-type domain-containing protein</fullName>
    </recommendedName>
</protein>
<evidence type="ECO:0000256" key="4">
    <source>
        <dbReference type="ARBA" id="ARBA00022737"/>
    </source>
</evidence>
<evidence type="ECO:0000313" key="9">
    <source>
        <dbReference type="EMBL" id="KAI7732118.1"/>
    </source>
</evidence>
<dbReference type="PANTHER" id="PTHR47988">
    <property type="entry name" value="SOMATIC EMBRYOGENESIS RECEPTOR KINASE 1"/>
    <property type="match status" value="1"/>
</dbReference>
<evidence type="ECO:0000313" key="10">
    <source>
        <dbReference type="Proteomes" id="UP001206925"/>
    </source>
</evidence>
<evidence type="ECO:0000256" key="2">
    <source>
        <dbReference type="ARBA" id="ARBA00022614"/>
    </source>
</evidence>
<dbReference type="InterPro" id="IPR001611">
    <property type="entry name" value="Leu-rich_rpt"/>
</dbReference>
<accession>A0AAD5G9H6</accession>
<comment type="subcellular location">
    <subcellularLocation>
        <location evidence="1">Membrane</location>
    </subcellularLocation>
</comment>
<feature type="domain" description="Leucine-rich repeat-containing N-terminal plant-type" evidence="8">
    <location>
        <begin position="29"/>
        <end position="68"/>
    </location>
</feature>
<dbReference type="Proteomes" id="UP001206925">
    <property type="component" value="Unassembled WGS sequence"/>
</dbReference>
<reference evidence="9" key="1">
    <citation type="submission" date="2022-06" db="EMBL/GenBank/DDBJ databases">
        <title>Uncovering the hologenomic basis of an extraordinary plant invasion.</title>
        <authorList>
            <person name="Bieker V.C."/>
            <person name="Martin M.D."/>
            <person name="Gilbert T."/>
            <person name="Hodgins K."/>
            <person name="Battlay P."/>
            <person name="Petersen B."/>
            <person name="Wilson J."/>
        </authorList>
    </citation>
    <scope>NUCLEOTIDE SEQUENCE</scope>
    <source>
        <strain evidence="9">AA19_3_7</strain>
        <tissue evidence="9">Leaf</tissue>
    </source>
</reference>
<sequence length="203" mass="22968">MDRIPSLFSFSTLLLFILVLYKVSSAYGNAEGDALYALKIQLSDPNNVLQSWDPTLINPCSWNQVTCNNNNSVTRVINPSFCKVGIFPNRIHVNGFMLLATMRVVLLECKHMVIDPDLTNANLSGRLIPELGQLTNLEYLELYCNNISGKIPTELGELKNLVSLELYSNRLEGNIPDTLGNLKKLRFLYDFTSFRFSFNEISH</sequence>
<feature type="chain" id="PRO_5042113265" description="Leucine-rich repeat-containing N-terminal plant-type domain-containing protein" evidence="7">
    <location>
        <begin position="27"/>
        <end position="203"/>
    </location>
</feature>
<dbReference type="AlphaFoldDB" id="A0AAD5G9H6"/>
<dbReference type="InterPro" id="IPR013210">
    <property type="entry name" value="LRR_N_plant-typ"/>
</dbReference>
<dbReference type="FunFam" id="3.80.10.10:FF:000041">
    <property type="entry name" value="LRR receptor-like serine/threonine-protein kinase ERECTA"/>
    <property type="match status" value="1"/>
</dbReference>
<evidence type="ECO:0000256" key="1">
    <source>
        <dbReference type="ARBA" id="ARBA00004370"/>
    </source>
</evidence>
<dbReference type="EMBL" id="JAMZMK010010303">
    <property type="protein sequence ID" value="KAI7732118.1"/>
    <property type="molecule type" value="Genomic_DNA"/>
</dbReference>
<dbReference type="SUPFAM" id="SSF52058">
    <property type="entry name" value="L domain-like"/>
    <property type="match status" value="1"/>
</dbReference>